<proteinExistence type="predicted"/>
<protein>
    <submittedName>
        <fullName evidence="1">Uncharacterized protein</fullName>
    </submittedName>
</protein>
<name>A0ABX1DLJ2_9HYPH</name>
<gene>
    <name evidence="1" type="ORF">HED55_01015</name>
</gene>
<evidence type="ECO:0000313" key="2">
    <source>
        <dbReference type="Proteomes" id="UP000704467"/>
    </source>
</evidence>
<dbReference type="EMBL" id="JAAVLN010000001">
    <property type="protein sequence ID" value="NKC02497.1"/>
    <property type="molecule type" value="Genomic_DNA"/>
</dbReference>
<comment type="caution">
    <text evidence="1">The sequence shown here is derived from an EMBL/GenBank/DDBJ whole genome shotgun (WGS) entry which is preliminary data.</text>
</comment>
<dbReference type="Proteomes" id="UP000704467">
    <property type="component" value="Unassembled WGS sequence"/>
</dbReference>
<evidence type="ECO:0000313" key="1">
    <source>
        <dbReference type="EMBL" id="NKC02497.1"/>
    </source>
</evidence>
<accession>A0ABX1DLJ2</accession>
<organism evidence="1 2">
    <name type="scientific">Brucella haematophila</name>
    <dbReference type="NCBI Taxonomy" id="419474"/>
    <lineage>
        <taxon>Bacteria</taxon>
        <taxon>Pseudomonadati</taxon>
        <taxon>Pseudomonadota</taxon>
        <taxon>Alphaproteobacteria</taxon>
        <taxon>Hyphomicrobiales</taxon>
        <taxon>Brucellaceae</taxon>
        <taxon>Brucella/Ochrobactrum group</taxon>
        <taxon>Brucella</taxon>
    </lineage>
</organism>
<reference evidence="1 2" key="1">
    <citation type="submission" date="2020-03" db="EMBL/GenBank/DDBJ databases">
        <title>Whole genome sequencing of clinical and environmental type strains of Ochrobactrum.</title>
        <authorList>
            <person name="Dharne M."/>
        </authorList>
    </citation>
    <scope>NUCLEOTIDE SEQUENCE [LARGE SCALE GENOMIC DNA]</scope>
    <source>
        <strain evidence="1 2">CIP 109452</strain>
    </source>
</reference>
<sequence>MPTPLLDAGNICERPFGFRNNLLGVGGFRRDDDAHGTSQYVTALADVPYKSHIMLTSRETVTIS</sequence>
<keyword evidence="2" id="KW-1185">Reference proteome</keyword>